<feature type="compositionally biased region" description="Basic residues" evidence="1">
    <location>
        <begin position="182"/>
        <end position="195"/>
    </location>
</feature>
<proteinExistence type="predicted"/>
<reference evidence="2" key="1">
    <citation type="submission" date="2022-07" db="EMBL/GenBank/DDBJ databases">
        <title>Phylogenomic reconstructions and comparative analyses of Kickxellomycotina fungi.</title>
        <authorList>
            <person name="Reynolds N.K."/>
            <person name="Stajich J.E."/>
            <person name="Barry K."/>
            <person name="Grigoriev I.V."/>
            <person name="Crous P."/>
            <person name="Smith M.E."/>
        </authorList>
    </citation>
    <scope>NUCLEOTIDE SEQUENCE</scope>
    <source>
        <strain evidence="2">RSA 567</strain>
    </source>
</reference>
<dbReference type="EMBL" id="JANBQB010000948">
    <property type="protein sequence ID" value="KAJ1972852.1"/>
    <property type="molecule type" value="Genomic_DNA"/>
</dbReference>
<organism evidence="2 3">
    <name type="scientific">Dimargaris verticillata</name>
    <dbReference type="NCBI Taxonomy" id="2761393"/>
    <lineage>
        <taxon>Eukaryota</taxon>
        <taxon>Fungi</taxon>
        <taxon>Fungi incertae sedis</taxon>
        <taxon>Zoopagomycota</taxon>
        <taxon>Kickxellomycotina</taxon>
        <taxon>Dimargaritomycetes</taxon>
        <taxon>Dimargaritales</taxon>
        <taxon>Dimargaritaceae</taxon>
        <taxon>Dimargaris</taxon>
    </lineage>
</organism>
<gene>
    <name evidence="2" type="ORF">H4R34_005268</name>
</gene>
<dbReference type="AlphaFoldDB" id="A0A9W8B0X9"/>
<evidence type="ECO:0000313" key="3">
    <source>
        <dbReference type="Proteomes" id="UP001151582"/>
    </source>
</evidence>
<feature type="region of interest" description="Disordered" evidence="1">
    <location>
        <begin position="110"/>
        <end position="139"/>
    </location>
</feature>
<name>A0A9W8B0X9_9FUNG</name>
<evidence type="ECO:0000313" key="2">
    <source>
        <dbReference type="EMBL" id="KAJ1972852.1"/>
    </source>
</evidence>
<keyword evidence="3" id="KW-1185">Reference proteome</keyword>
<protein>
    <submittedName>
        <fullName evidence="2">Uncharacterized protein</fullName>
    </submittedName>
</protein>
<sequence length="509" mass="58819">MADNNPATRLDSQHILENRRLLNWVRYQEQVETARPLVISLRYAGFYNANWEGNSKHLLGSLFPCTPENFLWKKELFEKSINMHEVSSEDDDDDDDMYYDEEDDTLASTSETNLFRGLYQEPDDEKMAARGSDGDSDYFVSEDELPLSQRADQFINDEDIPLARRLGSLVSGDIIPLAQRLQSRRTRRTTGRPRKSPTPADCPLLASEIDLDFDTDPVLLAPRSRKRKRPIDQPRPYTKVLIRSLPEHRVGWEQHTIALDDSLYLNSVRQLKQYYGFDPKDPTDNNTEIVWRPRVPLLNRYGLNSTLRALASEIWDFARPQHALFAAKPLKKYASGVDLSPRYGYNWVSDEFDPLPGEQGVGWVYKLYRSPPSVTVATGVPLNPNLEISRLLPNVPIRLGRNPMYRPLPRDLADLITRQVGYVAESVLDVYDTFMYRQKKRSRTFHFDHTWMDVILAANAAKLPRQVLRNTYCRMAMLIPCKTGQVEQVFKCLKPNDDFEFTVCPLTYF</sequence>
<dbReference type="Proteomes" id="UP001151582">
    <property type="component" value="Unassembled WGS sequence"/>
</dbReference>
<dbReference type="OrthoDB" id="10310793at2759"/>
<accession>A0A9W8B0X9</accession>
<comment type="caution">
    <text evidence="2">The sequence shown here is derived from an EMBL/GenBank/DDBJ whole genome shotgun (WGS) entry which is preliminary data.</text>
</comment>
<feature type="region of interest" description="Disordered" evidence="1">
    <location>
        <begin position="180"/>
        <end position="201"/>
    </location>
</feature>
<evidence type="ECO:0000256" key="1">
    <source>
        <dbReference type="SAM" id="MobiDB-lite"/>
    </source>
</evidence>